<accession>A0A058ZG40</accession>
<protein>
    <recommendedName>
        <fullName evidence="5">40S ribosomal protein S27</fullName>
    </recommendedName>
</protein>
<dbReference type="InterPro" id="IPR000592">
    <property type="entry name" value="Ribosomal_eS27"/>
</dbReference>
<dbReference type="AlphaFoldDB" id="A0A058ZG40"/>
<sequence>MALAKDLLNPNPQAEKQKHKLDRLVQSPNSYFMDVKCRDCYQVNVVFSHAQSVVLCAGCSAVLCHPTGGKARIVEGACLPFAVLCFSRGGIYRQMRRGMVLGVGLVMCSFPARGHASFLVSSRLVRRRGGAHARAVGTAALLSCFVPWAWPPPPCVACLSLLRARARAGCRVRVKTN</sequence>
<reference evidence="6" key="1">
    <citation type="submission" date="2013-04" db="EMBL/GenBank/DDBJ databases">
        <title>The Genome Sequence of Fonticula alba ATCC 38817.</title>
        <authorList>
            <consortium name="The Broad Institute Genomics Platform"/>
            <person name="Russ C."/>
            <person name="Cuomo C."/>
            <person name="Burger G."/>
            <person name="Gray M.W."/>
            <person name="Holland P.W.H."/>
            <person name="King N."/>
            <person name="Lang F.B.F."/>
            <person name="Roger A.J."/>
            <person name="Ruiz-Trillo I."/>
            <person name="Brown M."/>
            <person name="Walker B."/>
            <person name="Young S."/>
            <person name="Zeng Q."/>
            <person name="Gargeya S."/>
            <person name="Fitzgerald M."/>
            <person name="Haas B."/>
            <person name="Abouelleil A."/>
            <person name="Allen A.W."/>
            <person name="Alvarado L."/>
            <person name="Arachchi H.M."/>
            <person name="Berlin A.M."/>
            <person name="Chapman S.B."/>
            <person name="Gainer-Dewar J."/>
            <person name="Goldberg J."/>
            <person name="Griggs A."/>
            <person name="Gujja S."/>
            <person name="Hansen M."/>
            <person name="Howarth C."/>
            <person name="Imamovic A."/>
            <person name="Ireland A."/>
            <person name="Larimer J."/>
            <person name="McCowan C."/>
            <person name="Murphy C."/>
            <person name="Pearson M."/>
            <person name="Poon T.W."/>
            <person name="Priest M."/>
            <person name="Roberts A."/>
            <person name="Saif S."/>
            <person name="Shea T."/>
            <person name="Sisk P."/>
            <person name="Sykes S."/>
            <person name="Wortman J."/>
            <person name="Nusbaum C."/>
            <person name="Birren B."/>
        </authorList>
    </citation>
    <scope>NUCLEOTIDE SEQUENCE [LARGE SCALE GENOMIC DNA]</scope>
    <source>
        <strain evidence="6">ATCC 38817</strain>
    </source>
</reference>
<keyword evidence="5" id="KW-0863">Zinc-finger</keyword>
<dbReference type="Gene3D" id="2.20.25.100">
    <property type="entry name" value="Zn-binding ribosomal proteins"/>
    <property type="match status" value="1"/>
</dbReference>
<keyword evidence="4 5" id="KW-0687">Ribonucleoprotein</keyword>
<gene>
    <name evidence="6" type="ORF">H696_00464</name>
</gene>
<dbReference type="EMBL" id="KB932201">
    <property type="protein sequence ID" value="KCV72893.1"/>
    <property type="molecule type" value="Genomic_DNA"/>
</dbReference>
<dbReference type="Proteomes" id="UP000030693">
    <property type="component" value="Unassembled WGS sequence"/>
</dbReference>
<dbReference type="eggNOG" id="KOG1779">
    <property type="taxonomic scope" value="Eukaryota"/>
</dbReference>
<evidence type="ECO:0000256" key="4">
    <source>
        <dbReference type="ARBA" id="ARBA00023274"/>
    </source>
</evidence>
<dbReference type="GO" id="GO:0005840">
    <property type="term" value="C:ribosome"/>
    <property type="evidence" value="ECO:0007669"/>
    <property type="project" value="UniProtKB-KW"/>
</dbReference>
<evidence type="ECO:0000313" key="7">
    <source>
        <dbReference type="Proteomes" id="UP000030693"/>
    </source>
</evidence>
<comment type="cofactor">
    <cofactor evidence="5">
        <name>Zn(2+)</name>
        <dbReference type="ChEBI" id="CHEBI:29105"/>
    </cofactor>
    <text evidence="5">Binds 1 zinc ion per subunit.</text>
</comment>
<proteinExistence type="inferred from homology"/>
<dbReference type="GeneID" id="20525189"/>
<dbReference type="GO" id="GO:1990904">
    <property type="term" value="C:ribonucleoprotein complex"/>
    <property type="evidence" value="ECO:0007669"/>
    <property type="project" value="UniProtKB-KW"/>
</dbReference>
<keyword evidence="7" id="KW-1185">Reference proteome</keyword>
<evidence type="ECO:0000256" key="3">
    <source>
        <dbReference type="ARBA" id="ARBA00022980"/>
    </source>
</evidence>
<evidence type="ECO:0000313" key="6">
    <source>
        <dbReference type="EMBL" id="KCV72893.1"/>
    </source>
</evidence>
<name>A0A058ZG40_FONAL</name>
<dbReference type="GO" id="GO:0006412">
    <property type="term" value="P:translation"/>
    <property type="evidence" value="ECO:0007669"/>
    <property type="project" value="InterPro"/>
</dbReference>
<dbReference type="STRING" id="691883.A0A058ZG40"/>
<evidence type="ECO:0000256" key="2">
    <source>
        <dbReference type="ARBA" id="ARBA00022833"/>
    </source>
</evidence>
<evidence type="ECO:0000256" key="1">
    <source>
        <dbReference type="ARBA" id="ARBA00010919"/>
    </source>
</evidence>
<dbReference type="FunFam" id="2.20.25.100:FF:000001">
    <property type="entry name" value="40S ribosomal protein S27"/>
    <property type="match status" value="1"/>
</dbReference>
<keyword evidence="5" id="KW-0479">Metal-binding</keyword>
<dbReference type="PANTHER" id="PTHR11594">
    <property type="entry name" value="40S RIBOSOMAL PROTEIN S27"/>
    <property type="match status" value="1"/>
</dbReference>
<dbReference type="InterPro" id="IPR023407">
    <property type="entry name" value="Ribosomal_eS27_Zn-bd_dom_sf"/>
</dbReference>
<dbReference type="SUPFAM" id="SSF57829">
    <property type="entry name" value="Zn-binding ribosomal proteins"/>
    <property type="match status" value="1"/>
</dbReference>
<dbReference type="OrthoDB" id="5567124at2759"/>
<dbReference type="GO" id="GO:0008270">
    <property type="term" value="F:zinc ion binding"/>
    <property type="evidence" value="ECO:0007669"/>
    <property type="project" value="UniProtKB-KW"/>
</dbReference>
<dbReference type="HAMAP" id="MF_00371">
    <property type="entry name" value="Ribosomal_eS27"/>
    <property type="match status" value="1"/>
</dbReference>
<organism evidence="6">
    <name type="scientific">Fonticula alba</name>
    <name type="common">Slime mold</name>
    <dbReference type="NCBI Taxonomy" id="691883"/>
    <lineage>
        <taxon>Eukaryota</taxon>
        <taxon>Rotosphaerida</taxon>
        <taxon>Fonticulaceae</taxon>
        <taxon>Fonticula</taxon>
    </lineage>
</organism>
<dbReference type="RefSeq" id="XP_009492594.1">
    <property type="nucleotide sequence ID" value="XM_009494319.1"/>
</dbReference>
<keyword evidence="3 5" id="KW-0689">Ribosomal protein</keyword>
<keyword evidence="2 5" id="KW-0862">Zinc</keyword>
<dbReference type="InterPro" id="IPR011332">
    <property type="entry name" value="Ribosomal_zn-bd"/>
</dbReference>
<evidence type="ECO:0000256" key="5">
    <source>
        <dbReference type="RuleBase" id="RU000671"/>
    </source>
</evidence>
<dbReference type="Pfam" id="PF01667">
    <property type="entry name" value="Ribosomal_S27e"/>
    <property type="match status" value="1"/>
</dbReference>
<comment type="similarity">
    <text evidence="1 5">Belongs to the eukaryotic ribosomal protein eS27 family.</text>
</comment>
<dbReference type="PROSITE" id="PS01168">
    <property type="entry name" value="RIBOSOMAL_S27E"/>
    <property type="match status" value="1"/>
</dbReference>
<dbReference type="GO" id="GO:0003735">
    <property type="term" value="F:structural constituent of ribosome"/>
    <property type="evidence" value="ECO:0007669"/>
    <property type="project" value="InterPro"/>
</dbReference>